<reference evidence="3" key="2">
    <citation type="submission" date="2021-03" db="EMBL/GenBank/DDBJ databases">
        <authorList>
            <person name="Zhang Y."/>
            <person name="Zhang G.-Q."/>
            <person name="Huang T."/>
            <person name="Niu S.-C."/>
            <person name="Liu Z.-J."/>
        </authorList>
    </citation>
    <scope>NUCLEOTIDE SEQUENCE</scope>
    <source>
        <strain evidence="3">Lindl</strain>
        <tissue evidence="3">Fresh leaves</tissue>
    </source>
</reference>
<keyword evidence="7" id="KW-1185">Reference proteome</keyword>
<dbReference type="EMBL" id="JAGFBR010000082">
    <property type="protein sequence ID" value="KAH0447594.1"/>
    <property type="molecule type" value="Genomic_DNA"/>
</dbReference>
<dbReference type="EMBL" id="JAGFBR010000640">
    <property type="protein sequence ID" value="KAH0440382.1"/>
    <property type="molecule type" value="Genomic_DNA"/>
</dbReference>
<dbReference type="EMBL" id="JAGFBR010000090">
    <property type="protein sequence ID" value="KAH0447453.1"/>
    <property type="molecule type" value="Genomic_DNA"/>
</dbReference>
<dbReference type="EMBL" id="JAGFBR010000093">
    <property type="protein sequence ID" value="KAH0447396.1"/>
    <property type="molecule type" value="Genomic_DNA"/>
</dbReference>
<comment type="caution">
    <text evidence="3">The sequence shown here is derived from an EMBL/GenBank/DDBJ whole genome shotgun (WGS) entry which is preliminary data.</text>
</comment>
<proteinExistence type="predicted"/>
<evidence type="ECO:0000256" key="1">
    <source>
        <dbReference type="SAM" id="Phobius"/>
    </source>
</evidence>
<feature type="transmembrane region" description="Helical" evidence="1">
    <location>
        <begin position="45"/>
        <end position="63"/>
    </location>
</feature>
<keyword evidence="1" id="KW-0472">Membrane</keyword>
<evidence type="ECO:0000313" key="3">
    <source>
        <dbReference type="EMBL" id="KAH0445565.1"/>
    </source>
</evidence>
<sequence length="98" mass="11287">MRWRVWLGNIMEMYRTANPGMTVRPRPWPRGVGSSTELFSVKGSFGFLAELAYASIYLLLLYLSCSFKVAPSFFATHLFSRCFPNWLADASFPLFPFF</sequence>
<dbReference type="Proteomes" id="UP000775213">
    <property type="component" value="Unassembled WGS sequence"/>
</dbReference>
<keyword evidence="1" id="KW-0812">Transmembrane</keyword>
<protein>
    <submittedName>
        <fullName evidence="3">Uncharacterized protein</fullName>
    </submittedName>
</protein>
<dbReference type="AlphaFoldDB" id="A0AAV7FQI9"/>
<dbReference type="EMBL" id="JAGFBR010000355">
    <property type="protein sequence ID" value="KAH0445565.1"/>
    <property type="molecule type" value="Genomic_DNA"/>
</dbReference>
<name>A0AAV7FQI9_DENCH</name>
<evidence type="ECO:0000313" key="5">
    <source>
        <dbReference type="EMBL" id="KAH0447453.1"/>
    </source>
</evidence>
<keyword evidence="1" id="KW-1133">Transmembrane helix</keyword>
<evidence type="ECO:0000313" key="4">
    <source>
        <dbReference type="EMBL" id="KAH0447396.1"/>
    </source>
</evidence>
<organism evidence="3 7">
    <name type="scientific">Dendrobium chrysotoxum</name>
    <name type="common">Orchid</name>
    <dbReference type="NCBI Taxonomy" id="161865"/>
    <lineage>
        <taxon>Eukaryota</taxon>
        <taxon>Viridiplantae</taxon>
        <taxon>Streptophyta</taxon>
        <taxon>Embryophyta</taxon>
        <taxon>Tracheophyta</taxon>
        <taxon>Spermatophyta</taxon>
        <taxon>Magnoliopsida</taxon>
        <taxon>Liliopsida</taxon>
        <taxon>Asparagales</taxon>
        <taxon>Orchidaceae</taxon>
        <taxon>Epidendroideae</taxon>
        <taxon>Malaxideae</taxon>
        <taxon>Dendrobiinae</taxon>
        <taxon>Dendrobium</taxon>
    </lineage>
</organism>
<reference evidence="3 7" key="1">
    <citation type="journal article" date="2021" name="Hortic Res">
        <title>Chromosome-scale assembly of the Dendrobium chrysotoxum genome enhances the understanding of orchid evolution.</title>
        <authorList>
            <person name="Zhang Y."/>
            <person name="Zhang G.Q."/>
            <person name="Zhang D."/>
            <person name="Liu X.D."/>
            <person name="Xu X.Y."/>
            <person name="Sun W.H."/>
            <person name="Yu X."/>
            <person name="Zhu X."/>
            <person name="Wang Z.W."/>
            <person name="Zhao X."/>
            <person name="Zhong W.Y."/>
            <person name="Chen H."/>
            <person name="Yin W.L."/>
            <person name="Huang T."/>
            <person name="Niu S.C."/>
            <person name="Liu Z.J."/>
        </authorList>
    </citation>
    <scope>NUCLEOTIDE SEQUENCE [LARGE SCALE GENOMIC DNA]</scope>
    <source>
        <strain evidence="3">Lindl</strain>
    </source>
</reference>
<gene>
    <name evidence="6" type="ORF">IEQ34_023599</name>
    <name evidence="5" type="ORF">IEQ34_023716</name>
    <name evidence="4" type="ORF">IEQ34_023758</name>
    <name evidence="3" type="ORF">IEQ34_025331</name>
    <name evidence="2" type="ORF">IEQ34_025624</name>
</gene>
<evidence type="ECO:0000313" key="6">
    <source>
        <dbReference type="EMBL" id="KAH0447594.1"/>
    </source>
</evidence>
<accession>A0AAV7FQI9</accession>
<evidence type="ECO:0000313" key="2">
    <source>
        <dbReference type="EMBL" id="KAH0440382.1"/>
    </source>
</evidence>
<evidence type="ECO:0000313" key="7">
    <source>
        <dbReference type="Proteomes" id="UP000775213"/>
    </source>
</evidence>